<feature type="binding site" evidence="7">
    <location>
        <position position="152"/>
    </location>
    <ligand>
        <name>Mg(2+)</name>
        <dbReference type="ChEBI" id="CHEBI:18420"/>
    </ligand>
</feature>
<gene>
    <name evidence="9" type="ORF">ENJ51_02950</name>
</gene>
<keyword evidence="4 8" id="KW-0812">Transmembrane</keyword>
<feature type="transmembrane region" description="Helical" evidence="8">
    <location>
        <begin position="241"/>
        <end position="260"/>
    </location>
</feature>
<feature type="transmembrane region" description="Helical" evidence="8">
    <location>
        <begin position="72"/>
        <end position="91"/>
    </location>
</feature>
<organism evidence="9">
    <name type="scientific">Leucothrix mucor</name>
    <dbReference type="NCBI Taxonomy" id="45248"/>
    <lineage>
        <taxon>Bacteria</taxon>
        <taxon>Pseudomonadati</taxon>
        <taxon>Pseudomonadota</taxon>
        <taxon>Gammaproteobacteria</taxon>
        <taxon>Thiotrichales</taxon>
        <taxon>Thiotrichaceae</taxon>
        <taxon>Leucothrix</taxon>
    </lineage>
</organism>
<dbReference type="InterPro" id="IPR000715">
    <property type="entry name" value="Glycosyl_transferase_4"/>
</dbReference>
<dbReference type="GO" id="GO:0071555">
    <property type="term" value="P:cell wall organization"/>
    <property type="evidence" value="ECO:0007669"/>
    <property type="project" value="TreeGrafter"/>
</dbReference>
<dbReference type="GO" id="GO:0016780">
    <property type="term" value="F:phosphotransferase activity, for other substituted phosphate groups"/>
    <property type="evidence" value="ECO:0007669"/>
    <property type="project" value="InterPro"/>
</dbReference>
<evidence type="ECO:0000256" key="7">
    <source>
        <dbReference type="PIRSR" id="PIRSR600715-1"/>
    </source>
</evidence>
<evidence type="ECO:0000313" key="9">
    <source>
        <dbReference type="EMBL" id="HFC91752.1"/>
    </source>
</evidence>
<comment type="cofactor">
    <cofactor evidence="7">
        <name>Mg(2+)</name>
        <dbReference type="ChEBI" id="CHEBI:18420"/>
    </cofactor>
</comment>
<dbReference type="Proteomes" id="UP000885750">
    <property type="component" value="Unassembled WGS sequence"/>
</dbReference>
<dbReference type="EMBL" id="DRMS01000123">
    <property type="protein sequence ID" value="HFC91752.1"/>
    <property type="molecule type" value="Genomic_DNA"/>
</dbReference>
<keyword evidence="7" id="KW-0479">Metal-binding</keyword>
<feature type="transmembrane region" description="Helical" evidence="8">
    <location>
        <begin position="47"/>
        <end position="66"/>
    </location>
</feature>
<evidence type="ECO:0000256" key="5">
    <source>
        <dbReference type="ARBA" id="ARBA00022989"/>
    </source>
</evidence>
<evidence type="ECO:0000256" key="3">
    <source>
        <dbReference type="ARBA" id="ARBA00022679"/>
    </source>
</evidence>
<keyword evidence="7" id="KW-0460">Magnesium</keyword>
<comment type="caution">
    <text evidence="9">The sequence shown here is derived from an EMBL/GenBank/DDBJ whole genome shotgun (WGS) entry which is preliminary data.</text>
</comment>
<keyword evidence="3" id="KW-0808">Transferase</keyword>
<evidence type="ECO:0000256" key="6">
    <source>
        <dbReference type="ARBA" id="ARBA00023136"/>
    </source>
</evidence>
<feature type="transmembrane region" description="Helical" evidence="8">
    <location>
        <begin position="317"/>
        <end position="339"/>
    </location>
</feature>
<dbReference type="GO" id="GO:0009103">
    <property type="term" value="P:lipopolysaccharide biosynthetic process"/>
    <property type="evidence" value="ECO:0007669"/>
    <property type="project" value="TreeGrafter"/>
</dbReference>
<dbReference type="Pfam" id="PF00953">
    <property type="entry name" value="Glycos_transf_4"/>
    <property type="match status" value="1"/>
</dbReference>
<feature type="transmembrane region" description="Helical" evidence="8">
    <location>
        <begin position="291"/>
        <end position="311"/>
    </location>
</feature>
<dbReference type="GO" id="GO:0044038">
    <property type="term" value="P:cell wall macromolecule biosynthetic process"/>
    <property type="evidence" value="ECO:0007669"/>
    <property type="project" value="TreeGrafter"/>
</dbReference>
<proteinExistence type="predicted"/>
<protein>
    <submittedName>
        <fullName evidence="9">Glycosyltransferase family 4 protein</fullName>
    </submittedName>
</protein>
<evidence type="ECO:0000256" key="1">
    <source>
        <dbReference type="ARBA" id="ARBA00004651"/>
    </source>
</evidence>
<evidence type="ECO:0000256" key="2">
    <source>
        <dbReference type="ARBA" id="ARBA00022475"/>
    </source>
</evidence>
<reference evidence="9" key="1">
    <citation type="journal article" date="2020" name="mSystems">
        <title>Genome- and Community-Level Interaction Insights into Carbon Utilization and Element Cycling Functions of Hydrothermarchaeota in Hydrothermal Sediment.</title>
        <authorList>
            <person name="Zhou Z."/>
            <person name="Liu Y."/>
            <person name="Xu W."/>
            <person name="Pan J."/>
            <person name="Luo Z.H."/>
            <person name="Li M."/>
        </authorList>
    </citation>
    <scope>NUCLEOTIDE SEQUENCE [LARGE SCALE GENOMIC DNA]</scope>
    <source>
        <strain evidence="9">HyVt-493</strain>
    </source>
</reference>
<dbReference type="GO" id="GO:0046872">
    <property type="term" value="F:metal ion binding"/>
    <property type="evidence" value="ECO:0007669"/>
    <property type="project" value="UniProtKB-KW"/>
</dbReference>
<feature type="transmembrane region" description="Helical" evidence="8">
    <location>
        <begin position="160"/>
        <end position="178"/>
    </location>
</feature>
<comment type="subcellular location">
    <subcellularLocation>
        <location evidence="1">Cell membrane</location>
        <topology evidence="1">Multi-pass membrane protein</topology>
    </subcellularLocation>
</comment>
<keyword evidence="2" id="KW-1003">Cell membrane</keyword>
<feature type="transmembrane region" description="Helical" evidence="8">
    <location>
        <begin position="6"/>
        <end position="26"/>
    </location>
</feature>
<dbReference type="PANTHER" id="PTHR22926:SF3">
    <property type="entry name" value="UNDECAPRENYL-PHOSPHATE ALPHA-N-ACETYLGLUCOSAMINYL 1-PHOSPHATE TRANSFERASE"/>
    <property type="match status" value="1"/>
</dbReference>
<feature type="transmembrane region" description="Helical" evidence="8">
    <location>
        <begin position="217"/>
        <end position="235"/>
    </location>
</feature>
<dbReference type="CDD" id="cd06854">
    <property type="entry name" value="GT_WbpL_WbcO_like"/>
    <property type="match status" value="1"/>
</dbReference>
<name>A0A7V2SYC2_LEUMU</name>
<feature type="transmembrane region" description="Helical" evidence="8">
    <location>
        <begin position="184"/>
        <end position="205"/>
    </location>
</feature>
<feature type="transmembrane region" description="Helical" evidence="8">
    <location>
        <begin position="103"/>
        <end position="121"/>
    </location>
</feature>
<accession>A0A7V2SYC2</accession>
<evidence type="ECO:0000256" key="8">
    <source>
        <dbReference type="SAM" id="Phobius"/>
    </source>
</evidence>
<dbReference type="GO" id="GO:0005886">
    <property type="term" value="C:plasma membrane"/>
    <property type="evidence" value="ECO:0007669"/>
    <property type="project" value="UniProtKB-SubCell"/>
</dbReference>
<dbReference type="PANTHER" id="PTHR22926">
    <property type="entry name" value="PHOSPHO-N-ACETYLMURAMOYL-PENTAPEPTIDE-TRANSFERASE"/>
    <property type="match status" value="1"/>
</dbReference>
<keyword evidence="5 8" id="KW-1133">Transmembrane helix</keyword>
<dbReference type="AlphaFoldDB" id="A0A7V2SYC2"/>
<feature type="binding site" evidence="7">
    <location>
        <position position="216"/>
    </location>
    <ligand>
        <name>Mg(2+)</name>
        <dbReference type="ChEBI" id="CHEBI:18420"/>
    </ligand>
</feature>
<feature type="transmembrane region" description="Helical" evidence="8">
    <location>
        <begin position="133"/>
        <end position="153"/>
    </location>
</feature>
<sequence length="344" mass="38474">MFELIITALMSTIITWIITAIVVRYASKLGLVQHPNHRSSHTKITPHGGGVAIIISTLVFSMWLLWRDPADHQGHWIAISLSLIVAIKGLVDDIHPLSAKLRLFIQFLVSSALLATLYSLPVNGLDNIDHFPLWLSFVLVLIAGVWWLNLYNFMDGIDGLAASQAIFMLSGAALLIAINTPKVMATTTWAWMVCLAAATLGFLLHNWSPAKIFMGDTGSLFLAFVIFFLALLTISQGWMNYVSWSILGAVFIIDATMTLIRRALSKQRVTEAHRSHAYQRLSRHWGAHSKVTFLTICINVFWLLPLAYLSLSYPLQGYYYLFLAYFPLVLGVGLLDNILKLDND</sequence>
<evidence type="ECO:0000256" key="4">
    <source>
        <dbReference type="ARBA" id="ARBA00022692"/>
    </source>
</evidence>
<keyword evidence="6 8" id="KW-0472">Membrane</keyword>